<name>A0A0R1NY05_LIMMU</name>
<dbReference type="InterPro" id="IPR027417">
    <property type="entry name" value="P-loop_NTPase"/>
</dbReference>
<dbReference type="PANTHER" id="PTHR35894">
    <property type="entry name" value="GENERAL SECRETION PATHWAY PROTEIN A-RELATED"/>
    <property type="match status" value="1"/>
</dbReference>
<dbReference type="GO" id="GO:0016887">
    <property type="term" value="F:ATP hydrolysis activity"/>
    <property type="evidence" value="ECO:0007669"/>
    <property type="project" value="InterPro"/>
</dbReference>
<accession>A0A0R1NY05</accession>
<protein>
    <recommendedName>
        <fullName evidence="1">ORC1/DEAH AAA+ ATPase domain-containing protein</fullName>
    </recommendedName>
</protein>
<dbReference type="AlphaFoldDB" id="A0A0R1NY05"/>
<organism evidence="2 3">
    <name type="scientific">Limosilactobacillus mucosae DSM 13345</name>
    <dbReference type="NCBI Taxonomy" id="1423771"/>
    <lineage>
        <taxon>Bacteria</taxon>
        <taxon>Bacillati</taxon>
        <taxon>Bacillota</taxon>
        <taxon>Bacilli</taxon>
        <taxon>Lactobacillales</taxon>
        <taxon>Lactobacillaceae</taxon>
        <taxon>Limosilactobacillus</taxon>
    </lineage>
</organism>
<dbReference type="PANTHER" id="PTHR35894:SF1">
    <property type="entry name" value="PHOSPHORIBULOKINASE _ URIDINE KINASE FAMILY"/>
    <property type="match status" value="1"/>
</dbReference>
<dbReference type="InterPro" id="IPR049945">
    <property type="entry name" value="AAA_22"/>
</dbReference>
<sequence>MINPFNPGFGNISPSCIKRPAMQQKLLDQADQLQQRFRSIFIDGPRGCGKTVFLNDLGDAMLDRDGWITIDLELHDDFLSTLVGAIYYQASAAITKELDVLDYDTPSEMFVQYVETLTKYQQRLFITVDEANQPTESLLTLLQLCQQLGNHGNSIMVVLAGITSRMPQFLGDDNFAALVQKSRRLTLPMLDLDTVANQYQQIFTKAHRVIEPEVLPNIAAATGGYAYAFQILGSLLWGSGVKKINPAAFEKIMPDYQQQLFSNAYLPIVDELTTGDREVIEILAHEISSVVDEGFLKEQIDDTSTAAPVCLQHLIENQIVSLPQPGQVAFTLPYFREFAIKNEARIA</sequence>
<gene>
    <name evidence="2" type="ORF">FC47_GL000717</name>
</gene>
<feature type="domain" description="ORC1/DEAH AAA+ ATPase" evidence="1">
    <location>
        <begin position="38"/>
        <end position="163"/>
    </location>
</feature>
<dbReference type="RefSeq" id="WP_056968557.1">
    <property type="nucleotide sequence ID" value="NZ_AZEQ01000017.1"/>
</dbReference>
<dbReference type="PATRIC" id="fig|1423771.3.peg.725"/>
<dbReference type="Proteomes" id="UP000050901">
    <property type="component" value="Unassembled WGS sequence"/>
</dbReference>
<dbReference type="InterPro" id="IPR052026">
    <property type="entry name" value="ExeA_AAA_ATPase_DNA-bind"/>
</dbReference>
<proteinExistence type="predicted"/>
<comment type="caution">
    <text evidence="2">The sequence shown here is derived from an EMBL/GenBank/DDBJ whole genome shotgun (WGS) entry which is preliminary data.</text>
</comment>
<evidence type="ECO:0000313" key="3">
    <source>
        <dbReference type="Proteomes" id="UP000050901"/>
    </source>
</evidence>
<dbReference type="EMBL" id="AZEQ01000017">
    <property type="protein sequence ID" value="KRL24636.1"/>
    <property type="molecule type" value="Genomic_DNA"/>
</dbReference>
<dbReference type="SUPFAM" id="SSF52540">
    <property type="entry name" value="P-loop containing nucleoside triphosphate hydrolases"/>
    <property type="match status" value="1"/>
</dbReference>
<dbReference type="Gene3D" id="3.40.50.300">
    <property type="entry name" value="P-loop containing nucleotide triphosphate hydrolases"/>
    <property type="match status" value="1"/>
</dbReference>
<evidence type="ECO:0000313" key="2">
    <source>
        <dbReference type="EMBL" id="KRL24636.1"/>
    </source>
</evidence>
<dbReference type="Pfam" id="PF13401">
    <property type="entry name" value="AAA_22"/>
    <property type="match status" value="1"/>
</dbReference>
<evidence type="ECO:0000259" key="1">
    <source>
        <dbReference type="Pfam" id="PF13401"/>
    </source>
</evidence>
<reference evidence="2 3" key="1">
    <citation type="journal article" date="2015" name="Genome Announc.">
        <title>Expanding the biotechnology potential of lactobacilli through comparative genomics of 213 strains and associated genera.</title>
        <authorList>
            <person name="Sun Z."/>
            <person name="Harris H.M."/>
            <person name="McCann A."/>
            <person name="Guo C."/>
            <person name="Argimon S."/>
            <person name="Zhang W."/>
            <person name="Yang X."/>
            <person name="Jeffery I.B."/>
            <person name="Cooney J.C."/>
            <person name="Kagawa T.F."/>
            <person name="Liu W."/>
            <person name="Song Y."/>
            <person name="Salvetti E."/>
            <person name="Wrobel A."/>
            <person name="Rasinkangas P."/>
            <person name="Parkhill J."/>
            <person name="Rea M.C."/>
            <person name="O'Sullivan O."/>
            <person name="Ritari J."/>
            <person name="Douillard F.P."/>
            <person name="Paul Ross R."/>
            <person name="Yang R."/>
            <person name="Briner A.E."/>
            <person name="Felis G.E."/>
            <person name="de Vos W.M."/>
            <person name="Barrangou R."/>
            <person name="Klaenhammer T.R."/>
            <person name="Caufield P.W."/>
            <person name="Cui Y."/>
            <person name="Zhang H."/>
            <person name="O'Toole P.W."/>
        </authorList>
    </citation>
    <scope>NUCLEOTIDE SEQUENCE [LARGE SCALE GENOMIC DNA]</scope>
    <source>
        <strain evidence="2 3">DSM 13345</strain>
    </source>
</reference>